<accession>A0A6J5KKH9</accession>
<name>A0A6J5KKH9_9CAUD</name>
<evidence type="ECO:0000313" key="1">
    <source>
        <dbReference type="EMBL" id="CAB4122748.1"/>
    </source>
</evidence>
<protein>
    <submittedName>
        <fullName evidence="1">Uncharacterized protein</fullName>
    </submittedName>
</protein>
<dbReference type="EMBL" id="LR796173">
    <property type="protein sequence ID" value="CAB4123567.1"/>
    <property type="molecule type" value="Genomic_DNA"/>
</dbReference>
<reference evidence="1" key="1">
    <citation type="submission" date="2020-04" db="EMBL/GenBank/DDBJ databases">
        <authorList>
            <person name="Chiriac C."/>
            <person name="Salcher M."/>
            <person name="Ghai R."/>
            <person name="Kavagutti S V."/>
        </authorList>
    </citation>
    <scope>NUCLEOTIDE SEQUENCE</scope>
</reference>
<proteinExistence type="predicted"/>
<organism evidence="1">
    <name type="scientific">uncultured Caudovirales phage</name>
    <dbReference type="NCBI Taxonomy" id="2100421"/>
    <lineage>
        <taxon>Viruses</taxon>
        <taxon>Duplodnaviria</taxon>
        <taxon>Heunggongvirae</taxon>
        <taxon>Uroviricota</taxon>
        <taxon>Caudoviricetes</taxon>
        <taxon>Peduoviridae</taxon>
        <taxon>Maltschvirus</taxon>
        <taxon>Maltschvirus maltsch</taxon>
    </lineage>
</organism>
<gene>
    <name evidence="1" type="ORF">UFOVP32_62</name>
    <name evidence="2" type="ORF">UFOVP50_14</name>
</gene>
<dbReference type="EMBL" id="LR796160">
    <property type="protein sequence ID" value="CAB4122748.1"/>
    <property type="molecule type" value="Genomic_DNA"/>
</dbReference>
<sequence length="38" mass="4434">MDVWDDDAAPSKAGLWAKLTMSFSNMWRWCKEQITVKS</sequence>
<evidence type="ECO:0000313" key="2">
    <source>
        <dbReference type="EMBL" id="CAB4123567.1"/>
    </source>
</evidence>